<feature type="compositionally biased region" description="Acidic residues" evidence="2">
    <location>
        <begin position="65"/>
        <end position="79"/>
    </location>
</feature>
<sequence length="606" mass="69383">MYTGSEHVGNGAIRVQGGRSYEQQAGISGSASWQQPVNYPSGKALEASGGECGHDMRDDSRASDEMDTVCDLDLPDDYPEATVERDETVPPSALKQEEVEEGEEVEEDEEDEEDEEEEGGGEEGEEGEEESFSSSLKQRRSALSPTHRKQTAETRKIKACTRCRSQKLRCETDPEDPTGECIGCKTVSKTSKKTIHRMPCFRGKITDAILFRSGGLQLTRRWKGTEMKDVGDRINPEDVRTISFTLGICAEPIKVDVVAFQAQPGDVTARFWMASDGEHGVRRKKDLAHYCLADIQKTATYFEAYVKRNALKVLNNERAGGKLYPQDIIEKTYAHIIHRYHGLTKKSATTGSDEIEIRFMENIFILWFAMRHSTGSSWICGEELLGMKPETKDETYPLFGRVSVPRMILAQFDSINYNRLLTKYGKLVLSELEAIMSRRISSRWFSVYAGLFILLREASWISEDRYRHARSNYGQRIRYSIPAFVESLHESCNNLLQHWHYFNWGSWPSPADPFGRHKTQMGNTPAVDYHVAVEAYADASVQRQLNVWRRYKEGNGRVDKPTPPKVDGTMYEGRQVHYDWDHPFYWVSQLFEENWQPHPTYQRERE</sequence>
<organism evidence="3 4">
    <name type="scientific">Trichoderma cornu-damae</name>
    <dbReference type="NCBI Taxonomy" id="654480"/>
    <lineage>
        <taxon>Eukaryota</taxon>
        <taxon>Fungi</taxon>
        <taxon>Dikarya</taxon>
        <taxon>Ascomycota</taxon>
        <taxon>Pezizomycotina</taxon>
        <taxon>Sordariomycetes</taxon>
        <taxon>Hypocreomycetidae</taxon>
        <taxon>Hypocreales</taxon>
        <taxon>Hypocreaceae</taxon>
        <taxon>Trichoderma</taxon>
    </lineage>
</organism>
<reference evidence="3" key="1">
    <citation type="submission" date="2021-08" db="EMBL/GenBank/DDBJ databases">
        <title>Chromosome-Level Trichoderma cornu-damae using Hi-C Data.</title>
        <authorList>
            <person name="Kim C.S."/>
        </authorList>
    </citation>
    <scope>NUCLEOTIDE SEQUENCE</scope>
    <source>
        <strain evidence="3">KA19-0412C</strain>
    </source>
</reference>
<keyword evidence="1" id="KW-0539">Nucleus</keyword>
<keyword evidence="4" id="KW-1185">Reference proteome</keyword>
<dbReference type="AlphaFoldDB" id="A0A9P8QIF3"/>
<name>A0A9P8QIF3_9HYPO</name>
<dbReference type="GO" id="GO:0000981">
    <property type="term" value="F:DNA-binding transcription factor activity, RNA polymerase II-specific"/>
    <property type="evidence" value="ECO:0007669"/>
    <property type="project" value="InterPro"/>
</dbReference>
<evidence type="ECO:0000256" key="1">
    <source>
        <dbReference type="ARBA" id="ARBA00023242"/>
    </source>
</evidence>
<protein>
    <recommendedName>
        <fullName evidence="5">Zn(2)-C6 fungal-type domain-containing protein</fullName>
    </recommendedName>
</protein>
<feature type="compositionally biased region" description="Polar residues" evidence="2">
    <location>
        <begin position="22"/>
        <end position="38"/>
    </location>
</feature>
<dbReference type="EMBL" id="JAIWOZ010000007">
    <property type="protein sequence ID" value="KAH6603167.1"/>
    <property type="molecule type" value="Genomic_DNA"/>
</dbReference>
<evidence type="ECO:0000313" key="3">
    <source>
        <dbReference type="EMBL" id="KAH6603167.1"/>
    </source>
</evidence>
<proteinExistence type="predicted"/>
<feature type="compositionally biased region" description="Acidic residues" evidence="2">
    <location>
        <begin position="98"/>
        <end position="131"/>
    </location>
</feature>
<evidence type="ECO:0008006" key="5">
    <source>
        <dbReference type="Google" id="ProtNLM"/>
    </source>
</evidence>
<gene>
    <name evidence="3" type="ORF">Trco_007942</name>
</gene>
<dbReference type="InterPro" id="IPR052973">
    <property type="entry name" value="Fungal_sec-metab_reg_TF"/>
</dbReference>
<dbReference type="CDD" id="cd00067">
    <property type="entry name" value="GAL4"/>
    <property type="match status" value="1"/>
</dbReference>
<accession>A0A9P8QIF3</accession>
<feature type="compositionally biased region" description="Polar residues" evidence="2">
    <location>
        <begin position="132"/>
        <end position="144"/>
    </location>
</feature>
<dbReference type="OrthoDB" id="5362630at2759"/>
<comment type="caution">
    <text evidence="3">The sequence shown here is derived from an EMBL/GenBank/DDBJ whole genome shotgun (WGS) entry which is preliminary data.</text>
</comment>
<dbReference type="InterPro" id="IPR001138">
    <property type="entry name" value="Zn2Cys6_DnaBD"/>
</dbReference>
<dbReference type="GO" id="GO:0008270">
    <property type="term" value="F:zinc ion binding"/>
    <property type="evidence" value="ECO:0007669"/>
    <property type="project" value="InterPro"/>
</dbReference>
<dbReference type="PANTHER" id="PTHR35392">
    <property type="entry name" value="ZN(II)2CYS6 TRANSCRIPTION FACTOR (EUROFUNG)-RELATED-RELATED"/>
    <property type="match status" value="1"/>
</dbReference>
<evidence type="ECO:0000313" key="4">
    <source>
        <dbReference type="Proteomes" id="UP000827724"/>
    </source>
</evidence>
<feature type="compositionally biased region" description="Basic and acidic residues" evidence="2">
    <location>
        <begin position="52"/>
        <end position="64"/>
    </location>
</feature>
<dbReference type="Proteomes" id="UP000827724">
    <property type="component" value="Unassembled WGS sequence"/>
</dbReference>
<dbReference type="PANTHER" id="PTHR35392:SF3">
    <property type="entry name" value="ZN(2)-C6 FUNGAL-TYPE DOMAIN-CONTAINING PROTEIN"/>
    <property type="match status" value="1"/>
</dbReference>
<evidence type="ECO:0000256" key="2">
    <source>
        <dbReference type="SAM" id="MobiDB-lite"/>
    </source>
</evidence>
<feature type="region of interest" description="Disordered" evidence="2">
    <location>
        <begin position="22"/>
        <end position="155"/>
    </location>
</feature>